<dbReference type="AlphaFoldDB" id="U4KCM6"/>
<evidence type="ECO:0000256" key="3">
    <source>
        <dbReference type="ARBA" id="ARBA00023159"/>
    </source>
</evidence>
<dbReference type="GO" id="GO:0043565">
    <property type="term" value="F:sequence-specific DNA binding"/>
    <property type="evidence" value="ECO:0007669"/>
    <property type="project" value="InterPro"/>
</dbReference>
<dbReference type="KEGG" id="vni:VIBNI_B0929"/>
<organism evidence="6 7">
    <name type="scientific">Vibrio nigripulchritudo</name>
    <dbReference type="NCBI Taxonomy" id="28173"/>
    <lineage>
        <taxon>Bacteria</taxon>
        <taxon>Pseudomonadati</taxon>
        <taxon>Pseudomonadota</taxon>
        <taxon>Gammaproteobacteria</taxon>
        <taxon>Vibrionales</taxon>
        <taxon>Vibrionaceae</taxon>
        <taxon>Vibrio</taxon>
    </lineage>
</organism>
<dbReference type="SMART" id="SM00342">
    <property type="entry name" value="HTH_ARAC"/>
    <property type="match status" value="1"/>
</dbReference>
<keyword evidence="7" id="KW-1185">Reference proteome</keyword>
<dbReference type="Gene3D" id="2.60.120.10">
    <property type="entry name" value="Jelly Rolls"/>
    <property type="match status" value="1"/>
</dbReference>
<name>U4KCM6_9VIBR</name>
<dbReference type="STRING" id="28173.VIBNI_B0929"/>
<reference evidence="6 7" key="1">
    <citation type="journal article" date="2013" name="ISME J.">
        <title>Comparative genomics of pathogenic lineages of Vibrio nigripulchritudo identifies virulence-associated traits.</title>
        <authorList>
            <person name="Goudenege D."/>
            <person name="Labreuche Y."/>
            <person name="Krin E."/>
            <person name="Ansquer D."/>
            <person name="Mangenot S."/>
            <person name="Calteau A."/>
            <person name="Medigue C."/>
            <person name="Mazel D."/>
            <person name="Polz M.F."/>
            <person name="Le Roux F."/>
        </authorList>
    </citation>
    <scope>NUCLEOTIDE SEQUENCE [LARGE SCALE GENOMIC DNA]</scope>
    <source>
        <strain evidence="7">SnF1</strain>
    </source>
</reference>
<protein>
    <submittedName>
        <fullName evidence="6">Putative Transcriptional regulator, AraC family</fullName>
    </submittedName>
</protein>
<dbReference type="SUPFAM" id="SSF46689">
    <property type="entry name" value="Homeodomain-like"/>
    <property type="match status" value="1"/>
</dbReference>
<evidence type="ECO:0000256" key="2">
    <source>
        <dbReference type="ARBA" id="ARBA00023125"/>
    </source>
</evidence>
<dbReference type="SUPFAM" id="SSF51215">
    <property type="entry name" value="Regulatory protein AraC"/>
    <property type="match status" value="1"/>
</dbReference>
<dbReference type="InterPro" id="IPR009057">
    <property type="entry name" value="Homeodomain-like_sf"/>
</dbReference>
<dbReference type="PROSITE" id="PS01124">
    <property type="entry name" value="HTH_ARAC_FAMILY_2"/>
    <property type="match status" value="1"/>
</dbReference>
<dbReference type="InterPro" id="IPR014710">
    <property type="entry name" value="RmlC-like_jellyroll"/>
</dbReference>
<keyword evidence="3" id="KW-0010">Activator</keyword>
<keyword evidence="2" id="KW-0238">DNA-binding</keyword>
<dbReference type="OrthoDB" id="9814125at2"/>
<dbReference type="PANTHER" id="PTHR43280:SF32">
    <property type="entry name" value="TRANSCRIPTIONAL REGULATORY PROTEIN"/>
    <property type="match status" value="1"/>
</dbReference>
<accession>U4KCM6</accession>
<gene>
    <name evidence="6" type="ORF">VIBNI_B0929</name>
</gene>
<dbReference type="InterPro" id="IPR018060">
    <property type="entry name" value="HTH_AraC"/>
</dbReference>
<dbReference type="RefSeq" id="WP_022561281.1">
    <property type="nucleotide sequence ID" value="NC_022543.1"/>
</dbReference>
<evidence type="ECO:0000259" key="5">
    <source>
        <dbReference type="PROSITE" id="PS01124"/>
    </source>
</evidence>
<dbReference type="EMBL" id="FO203527">
    <property type="protein sequence ID" value="CCO60711.1"/>
    <property type="molecule type" value="Genomic_DNA"/>
</dbReference>
<dbReference type="Pfam" id="PF12833">
    <property type="entry name" value="HTH_18"/>
    <property type="match status" value="1"/>
</dbReference>
<evidence type="ECO:0000256" key="4">
    <source>
        <dbReference type="ARBA" id="ARBA00023163"/>
    </source>
</evidence>
<dbReference type="Proteomes" id="UP000016895">
    <property type="component" value="Chromosome 2"/>
</dbReference>
<evidence type="ECO:0000256" key="1">
    <source>
        <dbReference type="ARBA" id="ARBA00023015"/>
    </source>
</evidence>
<keyword evidence="4" id="KW-0804">Transcription</keyword>
<dbReference type="Gene3D" id="1.10.10.60">
    <property type="entry name" value="Homeodomain-like"/>
    <property type="match status" value="1"/>
</dbReference>
<dbReference type="Pfam" id="PF02311">
    <property type="entry name" value="AraC_binding"/>
    <property type="match status" value="1"/>
</dbReference>
<proteinExistence type="predicted"/>
<dbReference type="PANTHER" id="PTHR43280">
    <property type="entry name" value="ARAC-FAMILY TRANSCRIPTIONAL REGULATOR"/>
    <property type="match status" value="1"/>
</dbReference>
<dbReference type="InterPro" id="IPR003313">
    <property type="entry name" value="AraC-bd"/>
</dbReference>
<feature type="domain" description="HTH araC/xylS-type" evidence="5">
    <location>
        <begin position="173"/>
        <end position="271"/>
    </location>
</feature>
<sequence>MLEVKTLSRNCFLDIELLENGSLPESTEPHRHQYFEIFWALEGEGSHSIDFLRYPLITDSIYFITPGQVHHCHDLPEKLYAISFDASLLSTDRRSQHLLQQIFFQNRSQHPSILIDPNGKKALVNILNILESELKNTRCDNEFLSMLFTSFLCYVSRYQPDKSSYQLDDKRMQKLLDIIDKNYIEHKNTLFYAEKLSLSKKRVIELSQQYFSKTVTQLIHEKTITEARRLLAFSNTTIKAIALELGYKDTAYFCRFFKKTTSESPLEFRRRWTDN</sequence>
<dbReference type="InterPro" id="IPR037923">
    <property type="entry name" value="HTH-like"/>
</dbReference>
<evidence type="ECO:0000313" key="6">
    <source>
        <dbReference type="EMBL" id="CCO60711.1"/>
    </source>
</evidence>
<keyword evidence="1" id="KW-0805">Transcription regulation</keyword>
<evidence type="ECO:0000313" key="7">
    <source>
        <dbReference type="Proteomes" id="UP000016895"/>
    </source>
</evidence>
<dbReference type="PRINTS" id="PR00032">
    <property type="entry name" value="HTHARAC"/>
</dbReference>
<dbReference type="InterPro" id="IPR020449">
    <property type="entry name" value="Tscrpt_reg_AraC-type_HTH"/>
</dbReference>
<dbReference type="PATRIC" id="fig|1260221.3.peg.4560"/>
<dbReference type="GO" id="GO:0003700">
    <property type="term" value="F:DNA-binding transcription factor activity"/>
    <property type="evidence" value="ECO:0007669"/>
    <property type="project" value="InterPro"/>
</dbReference>